<evidence type="ECO:0000313" key="2">
    <source>
        <dbReference type="Proteomes" id="UP001194539"/>
    </source>
</evidence>
<dbReference type="EMBL" id="JACEGD010000035">
    <property type="protein sequence ID" value="MBH5390663.1"/>
    <property type="molecule type" value="Genomic_DNA"/>
</dbReference>
<reference evidence="1 2" key="1">
    <citation type="submission" date="2020-07" db="EMBL/GenBank/DDBJ databases">
        <title>Bradyrhizobium diversity isolated from nodules of indigenous legumes of Western Australia.</title>
        <authorList>
            <person name="Klepa M.S."/>
        </authorList>
    </citation>
    <scope>NUCLEOTIDE SEQUENCE [LARGE SCALE GENOMIC DNA]</scope>
    <source>
        <strain evidence="1 2">CNPSo 4019</strain>
    </source>
</reference>
<comment type="caution">
    <text evidence="1">The sequence shown here is derived from an EMBL/GenBank/DDBJ whole genome shotgun (WGS) entry which is preliminary data.</text>
</comment>
<evidence type="ECO:0000313" key="1">
    <source>
        <dbReference type="EMBL" id="MBH5390663.1"/>
    </source>
</evidence>
<organism evidence="1 2">
    <name type="scientific">Bradyrhizobium diversitatis</name>
    <dbReference type="NCBI Taxonomy" id="2755406"/>
    <lineage>
        <taxon>Bacteria</taxon>
        <taxon>Pseudomonadati</taxon>
        <taxon>Pseudomonadota</taxon>
        <taxon>Alphaproteobacteria</taxon>
        <taxon>Hyphomicrobiales</taxon>
        <taxon>Nitrobacteraceae</taxon>
        <taxon>Bradyrhizobium</taxon>
    </lineage>
</organism>
<keyword evidence="2" id="KW-1185">Reference proteome</keyword>
<accession>A0ABS0PBR9</accession>
<dbReference type="Proteomes" id="UP001194539">
    <property type="component" value="Unassembled WGS sequence"/>
</dbReference>
<name>A0ABS0PBR9_9BRAD</name>
<protein>
    <submittedName>
        <fullName evidence="1">Transposase</fullName>
    </submittedName>
</protein>
<gene>
    <name evidence="1" type="ORF">H1B27_30965</name>
</gene>
<sequence length="65" mass="6908">MAPGRGRRRSGSSRNRFCRGPNVSVIVRSHGLDPAQLFAWRRRALASGLVAPVSGAPPSGQVRAV</sequence>
<proteinExistence type="predicted"/>